<evidence type="ECO:0000313" key="3">
    <source>
        <dbReference type="Proteomes" id="UP000693946"/>
    </source>
</evidence>
<reference evidence="2" key="2">
    <citation type="submission" date="2021-03" db="EMBL/GenBank/DDBJ databases">
        <authorList>
            <person name="Guerrero-Cozar I."/>
            <person name="Gomez-Garrido J."/>
            <person name="Berbel C."/>
            <person name="Martinez-Blanch J.F."/>
            <person name="Alioto T."/>
            <person name="Claros M.G."/>
            <person name="Gagnaire P.A."/>
            <person name="Manchado M."/>
        </authorList>
    </citation>
    <scope>NUCLEOTIDE SEQUENCE</scope>
    <source>
        <strain evidence="2">Sse05_10M</strain>
        <tissue evidence="2">Blood</tissue>
    </source>
</reference>
<feature type="compositionally biased region" description="Low complexity" evidence="1">
    <location>
        <begin position="468"/>
        <end position="481"/>
    </location>
</feature>
<evidence type="ECO:0000256" key="1">
    <source>
        <dbReference type="SAM" id="MobiDB-lite"/>
    </source>
</evidence>
<gene>
    <name evidence="2" type="ORF">JOB18_043830</name>
</gene>
<sequence length="591" mass="63435">MQKKLNNLGLTLPTSPGAGGPGSGSASLDLVTLFIVNQIATKKENKDISKVAVLGSSSSRKGSSKQNKPLVLPMSPCSPSQLSLVESQSQCSVQGTRMGRHVIPQGFKCRKLSPVLESGFSDNSVSDYLPPTTVLLSPFSSTSSASSGQGVFPLQLRGHTPTQPPPPWETSALEQTKFQPFSQPRGMTESMTWSCGSNPPLFPLETPTAAQVLFGSPEPHVTEARLHARHKVSLSLNQSQNMDFTLNQSVTEQQPEDDVFKVFSCDDSGKDAFQFRKIYLKDGTPVKSSAPQTVPESQFMEMEHCSCSDANFLCPGHNTDPENGCGYSPSYSCGGRSFISDSQDVEKYCPLRLQASDSQSGPHTPLTRYTDEKVTENPTCPDKPSGSDILQTESSTTQFGLDLCKCNKPSAQTRDAGTQTAGDPVAERRDASTQCSFIADCAASVPLVNFPPVVKSILPPATGRQMNTTAETSAHTASAASRGKQTPGSKMKPKAGSLPGNSITHTLSASNCDGNIFLQTSKLQFPGKKNKVGRDERELQPTGPVIKETKESSEEVRDEVTSPSLVNRAADETGTLQEIADILLLLKQRRN</sequence>
<protein>
    <submittedName>
        <fullName evidence="2">Uncharacterized protein</fullName>
    </submittedName>
</protein>
<name>A0AAV6R0I8_SOLSE</name>
<feature type="region of interest" description="Disordered" evidence="1">
    <location>
        <begin position="464"/>
        <end position="498"/>
    </location>
</feature>
<comment type="caution">
    <text evidence="2">The sequence shown here is derived from an EMBL/GenBank/DDBJ whole genome shotgun (WGS) entry which is preliminary data.</text>
</comment>
<feature type="region of interest" description="Disordered" evidence="1">
    <location>
        <begin position="1"/>
        <end position="23"/>
    </location>
</feature>
<dbReference type="Proteomes" id="UP000693946">
    <property type="component" value="Linkage Group LG3"/>
</dbReference>
<dbReference type="EMBL" id="JAGKHQ010000015">
    <property type="protein sequence ID" value="KAG7497777.1"/>
    <property type="molecule type" value="Genomic_DNA"/>
</dbReference>
<keyword evidence="3" id="KW-1185">Reference proteome</keyword>
<organism evidence="2 3">
    <name type="scientific">Solea senegalensis</name>
    <name type="common">Senegalese sole</name>
    <dbReference type="NCBI Taxonomy" id="28829"/>
    <lineage>
        <taxon>Eukaryota</taxon>
        <taxon>Metazoa</taxon>
        <taxon>Chordata</taxon>
        <taxon>Craniata</taxon>
        <taxon>Vertebrata</taxon>
        <taxon>Euteleostomi</taxon>
        <taxon>Actinopterygii</taxon>
        <taxon>Neopterygii</taxon>
        <taxon>Teleostei</taxon>
        <taxon>Neoteleostei</taxon>
        <taxon>Acanthomorphata</taxon>
        <taxon>Carangaria</taxon>
        <taxon>Pleuronectiformes</taxon>
        <taxon>Pleuronectoidei</taxon>
        <taxon>Soleidae</taxon>
        <taxon>Solea</taxon>
    </lineage>
</organism>
<proteinExistence type="predicted"/>
<dbReference type="AlphaFoldDB" id="A0AAV6R0I8"/>
<feature type="region of interest" description="Disordered" evidence="1">
    <location>
        <begin position="353"/>
        <end position="391"/>
    </location>
</feature>
<evidence type="ECO:0000313" key="2">
    <source>
        <dbReference type="EMBL" id="KAG7497776.1"/>
    </source>
</evidence>
<accession>A0AAV6R0I8</accession>
<reference evidence="2 3" key="1">
    <citation type="journal article" date="2021" name="Sci. Rep.">
        <title>Chromosome anchoring in Senegalese sole (Solea senegalensis) reveals sex-associated markers and genome rearrangements in flatfish.</title>
        <authorList>
            <person name="Guerrero-Cozar I."/>
            <person name="Gomez-Garrido J."/>
            <person name="Berbel C."/>
            <person name="Martinez-Blanch J.F."/>
            <person name="Alioto T."/>
            <person name="Claros M.G."/>
            <person name="Gagnaire P.A."/>
            <person name="Manchado M."/>
        </authorList>
    </citation>
    <scope>NUCLEOTIDE SEQUENCE [LARGE SCALE GENOMIC DNA]</scope>
    <source>
        <strain evidence="2">Sse05_10M</strain>
    </source>
</reference>
<dbReference type="EMBL" id="JAGKHQ010000015">
    <property type="protein sequence ID" value="KAG7497776.1"/>
    <property type="molecule type" value="Genomic_DNA"/>
</dbReference>